<comment type="caution">
    <text evidence="6">The sequence shown here is derived from an EMBL/GenBank/DDBJ whole genome shotgun (WGS) entry which is preliminary data.</text>
</comment>
<dbReference type="Pfam" id="PF06424">
    <property type="entry name" value="PRP1_N"/>
    <property type="match status" value="2"/>
</dbReference>
<dbReference type="PANTHER" id="PTHR11246:SF1">
    <property type="entry name" value="PRE-MRNA-PROCESSING FACTOR 6"/>
    <property type="match status" value="1"/>
</dbReference>
<evidence type="ECO:0000259" key="5">
    <source>
        <dbReference type="Pfam" id="PF06424"/>
    </source>
</evidence>
<dbReference type="InterPro" id="IPR003107">
    <property type="entry name" value="HAT"/>
</dbReference>
<evidence type="ECO:0000256" key="2">
    <source>
        <dbReference type="ARBA" id="ARBA00022737"/>
    </source>
</evidence>
<feature type="domain" description="PRP1 splicing factor N-terminal" evidence="5">
    <location>
        <begin position="97"/>
        <end position="228"/>
    </location>
</feature>
<reference evidence="6 7" key="1">
    <citation type="submission" date="2024-03" db="EMBL/GenBank/DDBJ databases">
        <title>Aureococcus anophagefferens CCMP1851 and Kratosvirus quantuckense: Draft genome of a second virus-susceptible host strain in the model system.</title>
        <authorList>
            <person name="Chase E."/>
            <person name="Truchon A.R."/>
            <person name="Schepens W."/>
            <person name="Wilhelm S.W."/>
        </authorList>
    </citation>
    <scope>NUCLEOTIDE SEQUENCE [LARGE SCALE GENOMIC DNA]</scope>
    <source>
        <strain evidence="6 7">CCMP1851</strain>
    </source>
</reference>
<feature type="compositionally biased region" description="Basic and acidic residues" evidence="4">
    <location>
        <begin position="109"/>
        <end position="123"/>
    </location>
</feature>
<comment type="subcellular location">
    <subcellularLocation>
        <location evidence="1">Nucleus</location>
    </subcellularLocation>
</comment>
<keyword evidence="3" id="KW-0539">Nucleus</keyword>
<organism evidence="6 7">
    <name type="scientific">Aureococcus anophagefferens</name>
    <name type="common">Harmful bloom alga</name>
    <dbReference type="NCBI Taxonomy" id="44056"/>
    <lineage>
        <taxon>Eukaryota</taxon>
        <taxon>Sar</taxon>
        <taxon>Stramenopiles</taxon>
        <taxon>Ochrophyta</taxon>
        <taxon>Pelagophyceae</taxon>
        <taxon>Pelagomonadales</taxon>
        <taxon>Pelagomonadaceae</taxon>
        <taxon>Aureococcus</taxon>
    </lineage>
</organism>
<evidence type="ECO:0000256" key="1">
    <source>
        <dbReference type="ARBA" id="ARBA00004123"/>
    </source>
</evidence>
<dbReference type="SUPFAM" id="SSF48452">
    <property type="entry name" value="TPR-like"/>
    <property type="match status" value="4"/>
</dbReference>
<keyword evidence="7" id="KW-1185">Reference proteome</keyword>
<dbReference type="PANTHER" id="PTHR11246">
    <property type="entry name" value="PRE-MRNA SPLICING FACTOR"/>
    <property type="match status" value="1"/>
</dbReference>
<dbReference type="EMBL" id="JBBJCI010000038">
    <property type="protein sequence ID" value="KAK7250116.1"/>
    <property type="molecule type" value="Genomic_DNA"/>
</dbReference>
<evidence type="ECO:0000313" key="6">
    <source>
        <dbReference type="EMBL" id="KAK7250116.1"/>
    </source>
</evidence>
<feature type="compositionally biased region" description="Low complexity" evidence="4">
    <location>
        <begin position="66"/>
        <end position="86"/>
    </location>
</feature>
<protein>
    <recommendedName>
        <fullName evidence="5">PRP1 splicing factor N-terminal domain-containing protein</fullName>
    </recommendedName>
</protein>
<evidence type="ECO:0000256" key="4">
    <source>
        <dbReference type="SAM" id="MobiDB-lite"/>
    </source>
</evidence>
<feature type="compositionally biased region" description="Low complexity" evidence="4">
    <location>
        <begin position="47"/>
        <end position="58"/>
    </location>
</feature>
<name>A0ABR1GA33_AURAN</name>
<dbReference type="SMART" id="SM00386">
    <property type="entry name" value="HAT"/>
    <property type="match status" value="12"/>
</dbReference>
<dbReference type="InterPro" id="IPR011990">
    <property type="entry name" value="TPR-like_helical_dom_sf"/>
</dbReference>
<gene>
    <name evidence="6" type="ORF">SO694_00006343</name>
</gene>
<dbReference type="InterPro" id="IPR045075">
    <property type="entry name" value="Syf1-like"/>
</dbReference>
<dbReference type="Proteomes" id="UP001363151">
    <property type="component" value="Unassembled WGS sequence"/>
</dbReference>
<sequence>MSSGMRVPPTVKPTNYVAGLGRGAVGFTTRSDIGPAREAPGRGGQLPGQLPPGQQGPQAPMPPPAAREMGGVHGSHVGAGPAAPGGLAKERTDFGSAPDGYVAGMGRGMGDKAVEQGETNPVKEKLARESADLNERNFDKFEGYGGALFNDASYENDDVEADRIYEAIDERMDSRRKRAREEKLIETMKKYREERPKISDQFADLKRELKDVSREEWEGIPDIGDHSLRLKQKKRPDKITPMTDNMLDSMRSASEAGGAAGALDARQQQYGGFETPMGGGARTPHGGWRTPMLAGGIASVAGTSSSLTSGLAAARGTVLGLKLDKMSDSVTGQTVVDPKGYLTDLNSIKVNTASEVGDIKKARLLLKSVTTTNPKHAPGWIAAARVEEIAGKAIAARKLIKLGCDTCPESEDVWLEAARLQSGDANARSMLALAVGKLPTSTKLWLRAAELEPDPLRKKTVLRKALELVPSSVKLWRTAIELEDVEDARIMLGRAVECVPHSVDMWLALARLETYENARRVLNQAREAIPTEPAIWLTAAKLEEAHGNGAQLVDRIVAKAVASLAQYQVVIDREQWLKEAEAAELAAAPLTCGAIVRHTIGIGVENEDRKRTWLDDADACASRSAVETARAVYAHALATFPNKKAIWLRACALEKKHGTRELLEATLRKAVQHCPQAEVLWLMAAKEKWLGGDVEGARQTLMDAFATNPDSEQVWLAAVKLEWENDERDRARVLLARARDRAPSPRVWMKAALLERECHDYDAELRLLDEALDKYATFAKFYLMAGQACERDLSKQEEKVASDARLGDVKAARDFYARGLRRCPKSSALWRAAAALEEAAIGATKARSILELARLKNGKTPDLWLAAVRLERRHGNRKLAENLSAKALQECPESGELWADEIFAAPRPARKGKSLEALKRCDNNAHVIVAVSKLFVAEQKRAKARKWFTRACALDPDLGDAWAHYYAFELADGVESDQEDVLQRCVAAEPAHGELWTSISKDPAHARADVAAKLRLAAAKIRASEDAT</sequence>
<feature type="domain" description="PRP1 splicing factor N-terminal" evidence="5">
    <location>
        <begin position="13"/>
        <end position="40"/>
    </location>
</feature>
<dbReference type="Gene3D" id="1.25.40.10">
    <property type="entry name" value="Tetratricopeptide repeat domain"/>
    <property type="match status" value="4"/>
</dbReference>
<feature type="region of interest" description="Disordered" evidence="4">
    <location>
        <begin position="27"/>
        <end position="123"/>
    </location>
</feature>
<keyword evidence="2" id="KW-0677">Repeat</keyword>
<proteinExistence type="predicted"/>
<evidence type="ECO:0000313" key="7">
    <source>
        <dbReference type="Proteomes" id="UP001363151"/>
    </source>
</evidence>
<dbReference type="Pfam" id="PF14559">
    <property type="entry name" value="TPR_19"/>
    <property type="match status" value="1"/>
</dbReference>
<dbReference type="InterPro" id="IPR010491">
    <property type="entry name" value="PRP1_N"/>
</dbReference>
<accession>A0ABR1GA33</accession>
<evidence type="ECO:0000256" key="3">
    <source>
        <dbReference type="ARBA" id="ARBA00023242"/>
    </source>
</evidence>